<keyword evidence="6" id="KW-0274">FAD</keyword>
<dbReference type="SUPFAM" id="SSF51905">
    <property type="entry name" value="FAD/NAD(P)-binding domain"/>
    <property type="match status" value="1"/>
</dbReference>
<dbReference type="GO" id="GO:0046592">
    <property type="term" value="F:polyamine oxidase activity"/>
    <property type="evidence" value="ECO:0007669"/>
    <property type="project" value="TreeGrafter"/>
</dbReference>
<evidence type="ECO:0000256" key="6">
    <source>
        <dbReference type="ARBA" id="ARBA00022827"/>
    </source>
</evidence>
<reference evidence="9 10" key="1">
    <citation type="journal article" date="2024" name="Nat. Commun.">
        <title>Phylogenomics reveals the evolutionary origins of lichenization in chlorophyte algae.</title>
        <authorList>
            <person name="Puginier C."/>
            <person name="Libourel C."/>
            <person name="Otte J."/>
            <person name="Skaloud P."/>
            <person name="Haon M."/>
            <person name="Grisel S."/>
            <person name="Petersen M."/>
            <person name="Berrin J.G."/>
            <person name="Delaux P.M."/>
            <person name="Dal Grande F."/>
            <person name="Keller J."/>
        </authorList>
    </citation>
    <scope>NUCLEOTIDE SEQUENCE [LARGE SCALE GENOMIC DNA]</scope>
    <source>
        <strain evidence="9 10">SAG 245.80</strain>
    </source>
</reference>
<protein>
    <recommendedName>
        <fullName evidence="8">Amine oxidase domain-containing protein</fullName>
    </recommendedName>
</protein>
<evidence type="ECO:0000256" key="4">
    <source>
        <dbReference type="ARBA" id="ARBA00022490"/>
    </source>
</evidence>
<evidence type="ECO:0000256" key="1">
    <source>
        <dbReference type="ARBA" id="ARBA00001974"/>
    </source>
</evidence>
<dbReference type="Gene3D" id="3.50.50.60">
    <property type="entry name" value="FAD/NAD(P)-binding domain"/>
    <property type="match status" value="2"/>
</dbReference>
<dbReference type="PANTHER" id="PTHR10742:SF405">
    <property type="entry name" value="PEROXISOMAL N(1)-ACETYL-SPERMINE_SPERMIDINE OXIDASE"/>
    <property type="match status" value="1"/>
</dbReference>
<sequence length="455" mass="46917">MASSKKKCIIIGAGYAGLAAARTLVGEGGDRLEVVVLEAGHRVGGRAHTESLGQCGYAEFGATWLHGVVNHPVYEAALRLKYMDGTEKERAGMQWGTSQYVLEGAAAALEGADALAAAKAAPANGGGGGGSSAVPAAAGSIGTFVRQRFQQLDLAARGNVACDAWAWRERLQRAIDGCHTTDDMNAASMAEYHELPGPNIPLPCGYQAVAEHFAEGLDIRFGQRVERVRYDAHGVHVTVAGGAELAADAVIVTVSLGVLKAEHEHMFSPPLPPCKASAIAALAMGCVDKLFIEFGAAVGPAQASCCAVMWITGADAVAMEAATDEEVCRGVQGVLDAFPAISLAGRPFRVRRTRWGADPLFRGSYSYCPAGARAADMDALAAPVVSGPSPNPGPGGAAGGQAAPPRVLFAGEATHRSYFGTVHGAYFSGQREARRLLAAFGVHSGAHVLSSIGSA</sequence>
<comment type="cofactor">
    <cofactor evidence="1">
        <name>FAD</name>
        <dbReference type="ChEBI" id="CHEBI:57692"/>
    </cofactor>
</comment>
<feature type="domain" description="Amine oxidase" evidence="8">
    <location>
        <begin position="16"/>
        <end position="76"/>
    </location>
</feature>
<comment type="caution">
    <text evidence="9">The sequence shown here is derived from an EMBL/GenBank/DDBJ whole genome shotgun (WGS) entry which is preliminary data.</text>
</comment>
<keyword evidence="4" id="KW-0963">Cytoplasm</keyword>
<feature type="domain" description="Amine oxidase" evidence="8">
    <location>
        <begin position="203"/>
        <end position="437"/>
    </location>
</feature>
<dbReference type="InterPro" id="IPR002937">
    <property type="entry name" value="Amino_oxidase"/>
</dbReference>
<comment type="subcellular location">
    <subcellularLocation>
        <location evidence="2">Cytoplasm</location>
    </subcellularLocation>
</comment>
<evidence type="ECO:0000259" key="8">
    <source>
        <dbReference type="Pfam" id="PF01593"/>
    </source>
</evidence>
<evidence type="ECO:0000313" key="10">
    <source>
        <dbReference type="Proteomes" id="UP001445335"/>
    </source>
</evidence>
<dbReference type="SUPFAM" id="SSF54373">
    <property type="entry name" value="FAD-linked reductases, C-terminal domain"/>
    <property type="match status" value="1"/>
</dbReference>
<dbReference type="Pfam" id="PF01593">
    <property type="entry name" value="Amino_oxidase"/>
    <property type="match status" value="2"/>
</dbReference>
<proteinExistence type="inferred from homology"/>
<dbReference type="Proteomes" id="UP001445335">
    <property type="component" value="Unassembled WGS sequence"/>
</dbReference>
<dbReference type="Gene3D" id="3.90.660.10">
    <property type="match status" value="2"/>
</dbReference>
<dbReference type="PANTHER" id="PTHR10742">
    <property type="entry name" value="FLAVIN MONOAMINE OXIDASE"/>
    <property type="match status" value="1"/>
</dbReference>
<evidence type="ECO:0000256" key="3">
    <source>
        <dbReference type="ARBA" id="ARBA00005995"/>
    </source>
</evidence>
<dbReference type="GO" id="GO:0005737">
    <property type="term" value="C:cytoplasm"/>
    <property type="evidence" value="ECO:0007669"/>
    <property type="project" value="UniProtKB-SubCell"/>
</dbReference>
<accession>A0AAW1SEJ7</accession>
<evidence type="ECO:0000256" key="2">
    <source>
        <dbReference type="ARBA" id="ARBA00004496"/>
    </source>
</evidence>
<dbReference type="EMBL" id="JALJOU010000004">
    <property type="protein sequence ID" value="KAK9844063.1"/>
    <property type="molecule type" value="Genomic_DNA"/>
</dbReference>
<evidence type="ECO:0000256" key="5">
    <source>
        <dbReference type="ARBA" id="ARBA00022630"/>
    </source>
</evidence>
<dbReference type="InterPro" id="IPR036188">
    <property type="entry name" value="FAD/NAD-bd_sf"/>
</dbReference>
<evidence type="ECO:0000313" key="9">
    <source>
        <dbReference type="EMBL" id="KAK9844063.1"/>
    </source>
</evidence>
<name>A0AAW1SEJ7_9CHLO</name>
<keyword evidence="5" id="KW-0285">Flavoprotein</keyword>
<evidence type="ECO:0000256" key="7">
    <source>
        <dbReference type="ARBA" id="ARBA00023002"/>
    </source>
</evidence>
<comment type="similarity">
    <text evidence="3">Belongs to the flavin monoamine oxidase family.</text>
</comment>
<keyword evidence="7" id="KW-0560">Oxidoreductase</keyword>
<dbReference type="InterPro" id="IPR050281">
    <property type="entry name" value="Flavin_monoamine_oxidase"/>
</dbReference>
<gene>
    <name evidence="9" type="ORF">WJX81_003289</name>
</gene>
<organism evidence="9 10">
    <name type="scientific">Elliptochloris bilobata</name>
    <dbReference type="NCBI Taxonomy" id="381761"/>
    <lineage>
        <taxon>Eukaryota</taxon>
        <taxon>Viridiplantae</taxon>
        <taxon>Chlorophyta</taxon>
        <taxon>core chlorophytes</taxon>
        <taxon>Trebouxiophyceae</taxon>
        <taxon>Trebouxiophyceae incertae sedis</taxon>
        <taxon>Elliptochloris clade</taxon>
        <taxon>Elliptochloris</taxon>
    </lineage>
</organism>
<dbReference type="AlphaFoldDB" id="A0AAW1SEJ7"/>
<keyword evidence="10" id="KW-1185">Reference proteome</keyword>